<reference evidence="4" key="1">
    <citation type="journal article" date="2019" name="Sci. Rep.">
        <title>Draft genome of Tanacetum cinerariifolium, the natural source of mosquito coil.</title>
        <authorList>
            <person name="Yamashiro T."/>
            <person name="Shiraishi A."/>
            <person name="Satake H."/>
            <person name="Nakayama K."/>
        </authorList>
    </citation>
    <scope>NUCLEOTIDE SEQUENCE</scope>
</reference>
<evidence type="ECO:0000256" key="2">
    <source>
        <dbReference type="SAM" id="MobiDB-lite"/>
    </source>
</evidence>
<gene>
    <name evidence="4" type="ORF">Tci_029519</name>
</gene>
<evidence type="ECO:0000259" key="3">
    <source>
        <dbReference type="SMART" id="SM00343"/>
    </source>
</evidence>
<protein>
    <recommendedName>
        <fullName evidence="3">CCHC-type domain-containing protein</fullName>
    </recommendedName>
</protein>
<feature type="coiled-coil region" evidence="1">
    <location>
        <begin position="244"/>
        <end position="278"/>
    </location>
</feature>
<dbReference type="GO" id="GO:0008270">
    <property type="term" value="F:zinc ion binding"/>
    <property type="evidence" value="ECO:0007669"/>
    <property type="project" value="InterPro"/>
</dbReference>
<dbReference type="GO" id="GO:0003676">
    <property type="term" value="F:nucleic acid binding"/>
    <property type="evidence" value="ECO:0007669"/>
    <property type="project" value="InterPro"/>
</dbReference>
<dbReference type="Pfam" id="PF22936">
    <property type="entry name" value="Pol_BBD"/>
    <property type="match status" value="1"/>
</dbReference>
<evidence type="ECO:0000313" key="4">
    <source>
        <dbReference type="EMBL" id="GEU57541.1"/>
    </source>
</evidence>
<accession>A0A6L2L6S7</accession>
<dbReference type="InterPro" id="IPR001878">
    <property type="entry name" value="Znf_CCHC"/>
</dbReference>
<dbReference type="InterPro" id="IPR054722">
    <property type="entry name" value="PolX-like_BBD"/>
</dbReference>
<dbReference type="AlphaFoldDB" id="A0A6L2L6S7"/>
<keyword evidence="1" id="KW-0175">Coiled coil</keyword>
<sequence length="843" mass="95032">MEAIEKRFGGNTETKKVQKTLLKQQYKNFTGSNSESLDQIHDRLQKLASQIHTLIWRNKVDSEEQSLNDLFNSLKIYEAEVKSSSSTGTATQNLAFVSSSNTNSTTESVSAAASVSAKMHVSSLPNVDSLSNAVIYSFFACQSSSPELDNVDLKHIDVDDLEEMDLRWQMAMNGHFARECRSPKDSRRNEVAEPQRRTVPFETYTSNALVSQCDGLESIEARLLVYKQNEYVFEENIKLLNIKVQLRDNVLVTLRQKLEKAEQERDDLKLKLKKFQTSSKNISELLASQTNEKTCLGYNSQVFTRAMFDCDDYLSSESDESWPPSSLYDRFQPCDSLTKPEQDFSHTNKPTTPIIEDWVSNSEDESETKAPPFVPSFVQPIEQVKSPRHSIQHGETSIPAVTPKPASPKPASSGKRRNRKACFVCKSLDHLIKDCDYHAKKMAQPITRIHAHRGNHKQYAQMTHHNPYKHMVPAAVLTQSKPVSITAVRPVSAAVLQIKVTRSKQVQKIITKPKSPIRRNLTSSPSPKTSNLPLRVTVVKALVVSGAHGLQGKWEWRPKYPILDHVSRTTTASMILKRFDYNDALGRSKSDTGVIDSGCSRHMTGNMSYLSNFEELNGGYVAFGGDNDDNKSSNDDDNDNDVKKDEEDKEEEERLAPADPSDVSTDDLETMTTVNQGMSVEEIERVVAQRVANAIEAIAIYETKTNLAHKSMSQTERQEENVAENASNKRKWESNHYGSLSQQNKGHKKPRAHTAWPINKKAYAESLPLCNQCKSHHSGPCTVKYRNCKKVSHIIQNCRTPATAKNQQTRTCYECGSLRQYKSECPIVKFHKRVDMIHGRVRA</sequence>
<organism evidence="4">
    <name type="scientific">Tanacetum cinerariifolium</name>
    <name type="common">Dalmatian daisy</name>
    <name type="synonym">Chrysanthemum cinerariifolium</name>
    <dbReference type="NCBI Taxonomy" id="118510"/>
    <lineage>
        <taxon>Eukaryota</taxon>
        <taxon>Viridiplantae</taxon>
        <taxon>Streptophyta</taxon>
        <taxon>Embryophyta</taxon>
        <taxon>Tracheophyta</taxon>
        <taxon>Spermatophyta</taxon>
        <taxon>Magnoliopsida</taxon>
        <taxon>eudicotyledons</taxon>
        <taxon>Gunneridae</taxon>
        <taxon>Pentapetalae</taxon>
        <taxon>asterids</taxon>
        <taxon>campanulids</taxon>
        <taxon>Asterales</taxon>
        <taxon>Asteraceae</taxon>
        <taxon>Asteroideae</taxon>
        <taxon>Anthemideae</taxon>
        <taxon>Anthemidinae</taxon>
        <taxon>Tanacetum</taxon>
    </lineage>
</organism>
<dbReference type="EMBL" id="BKCJ010003847">
    <property type="protein sequence ID" value="GEU57541.1"/>
    <property type="molecule type" value="Genomic_DNA"/>
</dbReference>
<proteinExistence type="predicted"/>
<feature type="domain" description="CCHC-type" evidence="3">
    <location>
        <begin position="174"/>
        <end position="182"/>
    </location>
</feature>
<dbReference type="SMART" id="SM00343">
    <property type="entry name" value="ZnF_C2HC"/>
    <property type="match status" value="4"/>
</dbReference>
<feature type="domain" description="CCHC-type" evidence="3">
    <location>
        <begin position="811"/>
        <end position="827"/>
    </location>
</feature>
<feature type="region of interest" description="Disordered" evidence="2">
    <location>
        <begin position="624"/>
        <end position="668"/>
    </location>
</feature>
<feature type="domain" description="CCHC-type" evidence="3">
    <location>
        <begin position="786"/>
        <end position="800"/>
    </location>
</feature>
<feature type="domain" description="CCHC-type" evidence="3">
    <location>
        <begin position="421"/>
        <end position="437"/>
    </location>
</feature>
<comment type="caution">
    <text evidence="4">The sequence shown here is derived from an EMBL/GenBank/DDBJ whole genome shotgun (WGS) entry which is preliminary data.</text>
</comment>
<feature type="compositionally biased region" description="Low complexity" evidence="2">
    <location>
        <begin position="399"/>
        <end position="413"/>
    </location>
</feature>
<feature type="region of interest" description="Disordered" evidence="2">
    <location>
        <begin position="385"/>
        <end position="417"/>
    </location>
</feature>
<feature type="compositionally biased region" description="Basic and acidic residues" evidence="2">
    <location>
        <begin position="628"/>
        <end position="656"/>
    </location>
</feature>
<name>A0A6L2L6S7_TANCI</name>
<evidence type="ECO:0000256" key="1">
    <source>
        <dbReference type="SAM" id="Coils"/>
    </source>
</evidence>